<dbReference type="EMBL" id="AJWJ01001134">
    <property type="protein sequence ID" value="KAF2068204.1"/>
    <property type="molecule type" value="Genomic_DNA"/>
</dbReference>
<evidence type="ECO:0000313" key="3">
    <source>
        <dbReference type="Proteomes" id="UP000695562"/>
    </source>
</evidence>
<protein>
    <submittedName>
        <fullName evidence="2">Uncharacterized protein</fullName>
    </submittedName>
</protein>
<accession>A0A8J4V1K1</accession>
<dbReference type="AlphaFoldDB" id="A0A8J4V1K1"/>
<dbReference type="Proteomes" id="UP000695562">
    <property type="component" value="Unassembled WGS sequence"/>
</dbReference>
<feature type="region of interest" description="Disordered" evidence="1">
    <location>
        <begin position="96"/>
        <end position="133"/>
    </location>
</feature>
<proteinExistence type="predicted"/>
<comment type="caution">
    <text evidence="2">The sequence shown here is derived from an EMBL/GenBank/DDBJ whole genome shotgun (WGS) entry which is preliminary data.</text>
</comment>
<name>A0A8J4V1K1_9MYCE</name>
<evidence type="ECO:0000313" key="2">
    <source>
        <dbReference type="EMBL" id="KAF2068204.1"/>
    </source>
</evidence>
<keyword evidence="3" id="KW-1185">Reference proteome</keyword>
<organism evidence="2 3">
    <name type="scientific">Polysphondylium violaceum</name>
    <dbReference type="NCBI Taxonomy" id="133409"/>
    <lineage>
        <taxon>Eukaryota</taxon>
        <taxon>Amoebozoa</taxon>
        <taxon>Evosea</taxon>
        <taxon>Eumycetozoa</taxon>
        <taxon>Dictyostelia</taxon>
        <taxon>Dictyosteliales</taxon>
        <taxon>Dictyosteliaceae</taxon>
        <taxon>Polysphondylium</taxon>
    </lineage>
</organism>
<sequence length="133" mass="14736">MDNSLVKKLQNKKIFPNLKQINVDDDCTYHIIDQNVVYLEVDYYDPCEVSESEEFKYGIMQLNQAKAWKESASTSLSASVSGPSFSVEASVSASVDKSQFESSQEEKDQSSSTSRNIVYGGAPAAFSPGYDEH</sequence>
<reference evidence="2" key="1">
    <citation type="submission" date="2020-01" db="EMBL/GenBank/DDBJ databases">
        <title>Development of genomics and gene disruption for Polysphondylium violaceum indicates a role for the polyketide synthase stlB in stalk morphogenesis.</title>
        <authorList>
            <person name="Narita B."/>
            <person name="Kawabe Y."/>
            <person name="Kin K."/>
            <person name="Saito T."/>
            <person name="Gibbs R."/>
            <person name="Kuspa A."/>
            <person name="Muzny D."/>
            <person name="Queller D."/>
            <person name="Richards S."/>
            <person name="Strassman J."/>
            <person name="Sucgang R."/>
            <person name="Worley K."/>
            <person name="Schaap P."/>
        </authorList>
    </citation>
    <scope>NUCLEOTIDE SEQUENCE</scope>
    <source>
        <strain evidence="2">QSvi11</strain>
    </source>
</reference>
<gene>
    <name evidence="2" type="ORF">CYY_010470</name>
</gene>
<evidence type="ECO:0000256" key="1">
    <source>
        <dbReference type="SAM" id="MobiDB-lite"/>
    </source>
</evidence>